<dbReference type="STRING" id="5217.A0A4Q1BTN3"/>
<name>A0A4Q1BTN3_TREME</name>
<keyword evidence="3 6" id="KW-1133">Transmembrane helix</keyword>
<dbReference type="EMBL" id="SDIL01000009">
    <property type="protein sequence ID" value="RXK41443.1"/>
    <property type="molecule type" value="Genomic_DNA"/>
</dbReference>
<dbReference type="Proteomes" id="UP000289152">
    <property type="component" value="Unassembled WGS sequence"/>
</dbReference>
<evidence type="ECO:0000256" key="6">
    <source>
        <dbReference type="SAM" id="Phobius"/>
    </source>
</evidence>
<feature type="transmembrane region" description="Helical" evidence="6">
    <location>
        <begin position="101"/>
        <end position="124"/>
    </location>
</feature>
<evidence type="ECO:0000256" key="5">
    <source>
        <dbReference type="SAM" id="MobiDB-lite"/>
    </source>
</evidence>
<gene>
    <name evidence="7" type="ORF">M231_01349</name>
</gene>
<organism evidence="7 8">
    <name type="scientific">Tremella mesenterica</name>
    <name type="common">Jelly fungus</name>
    <dbReference type="NCBI Taxonomy" id="5217"/>
    <lineage>
        <taxon>Eukaryota</taxon>
        <taxon>Fungi</taxon>
        <taxon>Dikarya</taxon>
        <taxon>Basidiomycota</taxon>
        <taxon>Agaricomycotina</taxon>
        <taxon>Tremellomycetes</taxon>
        <taxon>Tremellales</taxon>
        <taxon>Tremellaceae</taxon>
        <taxon>Tremella</taxon>
    </lineage>
</organism>
<feature type="region of interest" description="Disordered" evidence="5">
    <location>
        <begin position="565"/>
        <end position="591"/>
    </location>
</feature>
<keyword evidence="8" id="KW-1185">Reference proteome</keyword>
<feature type="transmembrane region" description="Helical" evidence="6">
    <location>
        <begin position="44"/>
        <end position="65"/>
    </location>
</feature>
<comment type="subcellular location">
    <subcellularLocation>
        <location evidence="1">Membrane</location>
        <topology evidence="1">Multi-pass membrane protein</topology>
    </subcellularLocation>
</comment>
<dbReference type="GO" id="GO:0030026">
    <property type="term" value="P:intracellular manganese ion homeostasis"/>
    <property type="evidence" value="ECO:0007669"/>
    <property type="project" value="TreeGrafter"/>
</dbReference>
<dbReference type="InterPro" id="IPR001046">
    <property type="entry name" value="NRAMP_fam"/>
</dbReference>
<feature type="transmembrane region" description="Helical" evidence="6">
    <location>
        <begin position="611"/>
        <end position="633"/>
    </location>
</feature>
<dbReference type="OrthoDB" id="409173at2759"/>
<dbReference type="GO" id="GO:0034755">
    <property type="term" value="P:iron ion transmembrane transport"/>
    <property type="evidence" value="ECO:0007669"/>
    <property type="project" value="TreeGrafter"/>
</dbReference>
<keyword evidence="4 6" id="KW-0472">Membrane</keyword>
<feature type="transmembrane region" description="Helical" evidence="6">
    <location>
        <begin position="448"/>
        <end position="467"/>
    </location>
</feature>
<evidence type="ECO:0000256" key="1">
    <source>
        <dbReference type="ARBA" id="ARBA00004141"/>
    </source>
</evidence>
<dbReference type="Pfam" id="PF01566">
    <property type="entry name" value="Nramp"/>
    <property type="match status" value="2"/>
</dbReference>
<dbReference type="GO" id="GO:0015086">
    <property type="term" value="F:cadmium ion transmembrane transporter activity"/>
    <property type="evidence" value="ECO:0007669"/>
    <property type="project" value="TreeGrafter"/>
</dbReference>
<feature type="transmembrane region" description="Helical" evidence="6">
    <location>
        <begin position="136"/>
        <end position="156"/>
    </location>
</feature>
<evidence type="ECO:0000256" key="3">
    <source>
        <dbReference type="ARBA" id="ARBA00022989"/>
    </source>
</evidence>
<feature type="transmembrane region" description="Helical" evidence="6">
    <location>
        <begin position="407"/>
        <end position="428"/>
    </location>
</feature>
<dbReference type="FunCoup" id="A0A4Q1BTN3">
    <property type="interactions" value="138"/>
</dbReference>
<dbReference type="PANTHER" id="PTHR11706:SF101">
    <property type="entry name" value="MANGANESE TRANSPORTER SMF1"/>
    <property type="match status" value="1"/>
</dbReference>
<feature type="transmembrane region" description="Helical" evidence="6">
    <location>
        <begin position="211"/>
        <end position="231"/>
    </location>
</feature>
<evidence type="ECO:0000313" key="8">
    <source>
        <dbReference type="Proteomes" id="UP000289152"/>
    </source>
</evidence>
<dbReference type="InParanoid" id="A0A4Q1BTN3"/>
<feature type="region of interest" description="Disordered" evidence="5">
    <location>
        <begin position="515"/>
        <end position="543"/>
    </location>
</feature>
<protein>
    <submittedName>
        <fullName evidence="7">Metal iron transporter</fullName>
    </submittedName>
</protein>
<accession>A0A4Q1BTN3</accession>
<evidence type="ECO:0000313" key="7">
    <source>
        <dbReference type="EMBL" id="RXK41443.1"/>
    </source>
</evidence>
<feature type="compositionally biased region" description="Low complexity" evidence="5">
    <location>
        <begin position="518"/>
        <end position="537"/>
    </location>
</feature>
<dbReference type="PANTHER" id="PTHR11706">
    <property type="entry name" value="SOLUTE CARRIER PROTEIN FAMILY 11 MEMBER"/>
    <property type="match status" value="1"/>
</dbReference>
<dbReference type="AlphaFoldDB" id="A0A4Q1BTN3"/>
<keyword evidence="2 6" id="KW-0812">Transmembrane</keyword>
<dbReference type="VEuPathDB" id="FungiDB:TREMEDRAFT_31058"/>
<dbReference type="GO" id="GO:0005384">
    <property type="term" value="F:manganese ion transmembrane transporter activity"/>
    <property type="evidence" value="ECO:0007669"/>
    <property type="project" value="TreeGrafter"/>
</dbReference>
<sequence length="640" mass="69545">MISLSHLRTLCKRHISFIGPGLVSSVAYIDPGNWATDLQAGALYGYKLLFIVLLAGLAAVVLQLLSVRLGAVSGRSLATNTRLLFERLQVKYPRWRLGWKLGLWTLYGLAEIAVVACDLAELIGSAVALNLLFPRLPLWAGVLITAFDVLIILIFFSSSSGRRGMLFFEILIVTLVLAVFISFMILLHLIHPSWPDVFYGLIPSHTLVEPGALYVGVGIIGATVMPHALFLGSELAGVDRLGMVPRPPEPLKQTFKIPKFTFGGIRRRLTAKSFREPEIENVSIPRQPGGHLDLSSQPISPTMRNIESMESIEGFSRFSTLEDEEEKKKYEIKLRSFDRIKWVDIHLFHTAIDTTLSLLGFALTINAAILTLAGAVYFYGTSGIPASDADLQGAHDIINDYIGKAPAIIFALALLCAGQSASITATLAGQVVSEGFINWHTPPFARRLITRLIGVVPAAIVAAAIGPKGLNTMLVASQVVLSIVLPTVIFPLVFLCSKEDVMTVLGPINSDHPDQIYTKSPSLPSSSTKPSKPDSVTLPSPTPIYPTQSIDILTETTTENSVEGLSQEEIQPVSSPRPAIEPSSSDVKDDPGVEITVTDIERKEKSYKSPIWVTILGYFLFGVVVVANVYVIVELGLGQD</sequence>
<comment type="caution">
    <text evidence="7">The sequence shown here is derived from an EMBL/GenBank/DDBJ whole genome shotgun (WGS) entry which is preliminary data.</text>
</comment>
<feature type="transmembrane region" description="Helical" evidence="6">
    <location>
        <begin position="168"/>
        <end position="191"/>
    </location>
</feature>
<reference evidence="7 8" key="1">
    <citation type="submission" date="2016-06" db="EMBL/GenBank/DDBJ databases">
        <title>Evolution of pathogenesis and genome organization in the Tremellales.</title>
        <authorList>
            <person name="Cuomo C."/>
            <person name="Litvintseva A."/>
            <person name="Heitman J."/>
            <person name="Chen Y."/>
            <person name="Sun S."/>
            <person name="Springer D."/>
            <person name="Dromer F."/>
            <person name="Young S."/>
            <person name="Zeng Q."/>
            <person name="Chapman S."/>
            <person name="Gujja S."/>
            <person name="Saif S."/>
            <person name="Birren B."/>
        </authorList>
    </citation>
    <scope>NUCLEOTIDE SEQUENCE [LARGE SCALE GENOMIC DNA]</scope>
    <source>
        <strain evidence="7 8">ATCC 28783</strain>
    </source>
</reference>
<evidence type="ECO:0000256" key="2">
    <source>
        <dbReference type="ARBA" id="ARBA00022692"/>
    </source>
</evidence>
<feature type="transmembrane region" description="Helical" evidence="6">
    <location>
        <begin position="473"/>
        <end position="495"/>
    </location>
</feature>
<feature type="transmembrane region" description="Helical" evidence="6">
    <location>
        <begin position="356"/>
        <end position="379"/>
    </location>
</feature>
<feature type="compositionally biased region" description="Polar residues" evidence="5">
    <location>
        <begin position="565"/>
        <end position="574"/>
    </location>
</feature>
<evidence type="ECO:0000256" key="4">
    <source>
        <dbReference type="ARBA" id="ARBA00023136"/>
    </source>
</evidence>
<dbReference type="NCBIfam" id="NF037982">
    <property type="entry name" value="Nramp_1"/>
    <property type="match status" value="1"/>
</dbReference>
<dbReference type="GO" id="GO:0005886">
    <property type="term" value="C:plasma membrane"/>
    <property type="evidence" value="ECO:0007669"/>
    <property type="project" value="TreeGrafter"/>
</dbReference>
<proteinExistence type="predicted"/>
<dbReference type="PRINTS" id="PR00447">
    <property type="entry name" value="NATRESASSCMP"/>
</dbReference>